<evidence type="ECO:0000313" key="4">
    <source>
        <dbReference type="Proteomes" id="UP001215827"/>
    </source>
</evidence>
<keyword evidence="4" id="KW-1185">Reference proteome</keyword>
<keyword evidence="1" id="KW-0472">Membrane</keyword>
<evidence type="ECO:0000256" key="2">
    <source>
        <dbReference type="SAM" id="SignalP"/>
    </source>
</evidence>
<keyword evidence="2" id="KW-0732">Signal</keyword>
<dbReference type="RefSeq" id="WP_278016720.1">
    <property type="nucleotide sequence ID" value="NZ_CP121106.1"/>
</dbReference>
<reference evidence="3 4" key="1">
    <citation type="submission" date="2023-03" db="EMBL/GenBank/DDBJ databases">
        <title>Altererythrobacter sp. CAU 1644 isolated from sand.</title>
        <authorList>
            <person name="Kim W."/>
        </authorList>
    </citation>
    <scope>NUCLEOTIDE SEQUENCE [LARGE SCALE GENOMIC DNA]</scope>
    <source>
        <strain evidence="3 4">CAU 1644</strain>
    </source>
</reference>
<dbReference type="Proteomes" id="UP001215827">
    <property type="component" value="Chromosome"/>
</dbReference>
<feature type="transmembrane region" description="Helical" evidence="1">
    <location>
        <begin position="46"/>
        <end position="64"/>
    </location>
</feature>
<feature type="chain" id="PRO_5047430820" evidence="2">
    <location>
        <begin position="23"/>
        <end position="74"/>
    </location>
</feature>
<evidence type="ECO:0000313" key="3">
    <source>
        <dbReference type="EMBL" id="WFL78029.1"/>
    </source>
</evidence>
<gene>
    <name evidence="3" type="ORF">P7228_02880</name>
</gene>
<accession>A0ABY8FSP4</accession>
<keyword evidence="1" id="KW-1133">Transmembrane helix</keyword>
<sequence>MKFRTMLAATAALSLAATPAIAEAAFDRAAAPVEGESELGAGGSGTIIAIVAAAAIIAGIIIAADGDDDDPVSA</sequence>
<keyword evidence="1" id="KW-0812">Transmembrane</keyword>
<evidence type="ECO:0000256" key="1">
    <source>
        <dbReference type="SAM" id="Phobius"/>
    </source>
</evidence>
<dbReference type="EMBL" id="CP121106">
    <property type="protein sequence ID" value="WFL78029.1"/>
    <property type="molecule type" value="Genomic_DNA"/>
</dbReference>
<name>A0ABY8FSP4_9SPHN</name>
<protein>
    <submittedName>
        <fullName evidence="3">Uncharacterized protein</fullName>
    </submittedName>
</protein>
<feature type="signal peptide" evidence="2">
    <location>
        <begin position="1"/>
        <end position="22"/>
    </location>
</feature>
<proteinExistence type="predicted"/>
<organism evidence="3 4">
    <name type="scientific">Altererythrobacter arenosus</name>
    <dbReference type="NCBI Taxonomy" id="3032592"/>
    <lineage>
        <taxon>Bacteria</taxon>
        <taxon>Pseudomonadati</taxon>
        <taxon>Pseudomonadota</taxon>
        <taxon>Alphaproteobacteria</taxon>
        <taxon>Sphingomonadales</taxon>
        <taxon>Erythrobacteraceae</taxon>
        <taxon>Altererythrobacter</taxon>
    </lineage>
</organism>